<evidence type="ECO:0000256" key="4">
    <source>
        <dbReference type="PIRNR" id="PIRNR006078"/>
    </source>
</evidence>
<keyword evidence="6" id="KW-1185">Reference proteome</keyword>
<reference evidence="5 6" key="1">
    <citation type="submission" date="2018-11" db="EMBL/GenBank/DDBJ databases">
        <title>Sequencing the genomes of 1000 actinobacteria strains.</title>
        <authorList>
            <person name="Klenk H.-P."/>
        </authorList>
    </citation>
    <scope>NUCLEOTIDE SEQUENCE [LARGE SCALE GENOMIC DNA]</scope>
    <source>
        <strain evidence="5 6">DSM 44348</strain>
    </source>
</reference>
<dbReference type="NCBIfam" id="TIGR00045">
    <property type="entry name" value="glycerate kinase"/>
    <property type="match status" value="1"/>
</dbReference>
<sequence>MGEVVVVALDSFKGSLGAAQATAALARGLRRHAARPAVHEHPVADGGEGTVDAAIAAGFTPAGLTVTGPLGQPVAARYAHRGGVAVVELAAASGLPDAPSPATALAASTFGTGELIAAALDAGHRQVVVGLGGSATTDGGTGLLAALGARLLDAAGRELTGRTSALPAVAAIDLTGLHRGLRDAELVVACDVDNPLLGPEGAAAVFGPQKGADEATVATLERALSAWAPLLEAATGVAAADAPGAGAAGGAGFALFTLGARRVPGIELVLRLTGLPERLPRADLVITGEGSLDRQSLRGKAPLGVAAAARLAGVPAYVVAGRSRLTPAEVTAAGFAGAFTLTDLEPDPGRCMAEAVPLLERLGEQLARHVFG</sequence>
<evidence type="ECO:0000313" key="6">
    <source>
        <dbReference type="Proteomes" id="UP000274843"/>
    </source>
</evidence>
<name>A0A3N2H6I2_9PSEU</name>
<dbReference type="SUPFAM" id="SSF110738">
    <property type="entry name" value="Glycerate kinase I"/>
    <property type="match status" value="1"/>
</dbReference>
<protein>
    <submittedName>
        <fullName evidence="5">Glycerate kinase</fullName>
    </submittedName>
</protein>
<dbReference type="InterPro" id="IPR018193">
    <property type="entry name" value="Glyc_kinase_flavodox-like_fold"/>
</dbReference>
<gene>
    <name evidence="5" type="ORF">EDD35_6973</name>
</gene>
<dbReference type="PANTHER" id="PTHR21599:SF0">
    <property type="entry name" value="GLYCERATE KINASE"/>
    <property type="match status" value="1"/>
</dbReference>
<dbReference type="InterPro" id="IPR004381">
    <property type="entry name" value="Glycerate_kinase"/>
</dbReference>
<proteinExistence type="inferred from homology"/>
<dbReference type="GO" id="GO:0031388">
    <property type="term" value="P:organic acid phosphorylation"/>
    <property type="evidence" value="ECO:0007669"/>
    <property type="project" value="UniProtKB-UniRule"/>
</dbReference>
<dbReference type="InterPro" id="IPR036129">
    <property type="entry name" value="Glycerate_kinase_sf"/>
</dbReference>
<accession>A0A3N2H6I2</accession>
<evidence type="ECO:0000256" key="1">
    <source>
        <dbReference type="ARBA" id="ARBA00006284"/>
    </source>
</evidence>
<dbReference type="GO" id="GO:0008887">
    <property type="term" value="F:glycerate kinase activity"/>
    <property type="evidence" value="ECO:0007669"/>
    <property type="project" value="UniProtKB-UniRule"/>
</dbReference>
<dbReference type="Gene3D" id="3.40.50.10350">
    <property type="entry name" value="Glycerate kinase, domain 1"/>
    <property type="match status" value="1"/>
</dbReference>
<dbReference type="EMBL" id="RKHY01000001">
    <property type="protein sequence ID" value="ROS44528.1"/>
    <property type="molecule type" value="Genomic_DNA"/>
</dbReference>
<keyword evidence="2 4" id="KW-0808">Transferase</keyword>
<dbReference type="GeneID" id="301848216"/>
<evidence type="ECO:0000256" key="3">
    <source>
        <dbReference type="ARBA" id="ARBA00022777"/>
    </source>
</evidence>
<dbReference type="PIRSF" id="PIRSF006078">
    <property type="entry name" value="GlxK"/>
    <property type="match status" value="1"/>
</dbReference>
<dbReference type="Gene3D" id="3.90.1510.10">
    <property type="entry name" value="Glycerate kinase, domain 2"/>
    <property type="match status" value="1"/>
</dbReference>
<dbReference type="RefSeq" id="WP_123686489.1">
    <property type="nucleotide sequence ID" value="NZ_RKHY01000001.1"/>
</dbReference>
<dbReference type="Proteomes" id="UP000274843">
    <property type="component" value="Unassembled WGS sequence"/>
</dbReference>
<dbReference type="AlphaFoldDB" id="A0A3N2H6I2"/>
<comment type="similarity">
    <text evidence="1 4">Belongs to the glycerate kinase type-1 family.</text>
</comment>
<dbReference type="InterPro" id="IPR018197">
    <property type="entry name" value="Glycerate_kinase_RE-like"/>
</dbReference>
<keyword evidence="3 4" id="KW-0418">Kinase</keyword>
<organism evidence="5 6">
    <name type="scientific">Amycolatopsis thermoflava</name>
    <dbReference type="NCBI Taxonomy" id="84480"/>
    <lineage>
        <taxon>Bacteria</taxon>
        <taxon>Bacillati</taxon>
        <taxon>Actinomycetota</taxon>
        <taxon>Actinomycetes</taxon>
        <taxon>Pseudonocardiales</taxon>
        <taxon>Pseudonocardiaceae</taxon>
        <taxon>Amycolatopsis</taxon>
        <taxon>Amycolatopsis methanolica group</taxon>
    </lineage>
</organism>
<dbReference type="PANTHER" id="PTHR21599">
    <property type="entry name" value="GLYCERATE KINASE"/>
    <property type="match status" value="1"/>
</dbReference>
<evidence type="ECO:0000256" key="2">
    <source>
        <dbReference type="ARBA" id="ARBA00022679"/>
    </source>
</evidence>
<comment type="caution">
    <text evidence="5">The sequence shown here is derived from an EMBL/GenBank/DDBJ whole genome shotgun (WGS) entry which is preliminary data.</text>
</comment>
<evidence type="ECO:0000313" key="5">
    <source>
        <dbReference type="EMBL" id="ROS44528.1"/>
    </source>
</evidence>
<dbReference type="Pfam" id="PF02595">
    <property type="entry name" value="Gly_kinase"/>
    <property type="match status" value="1"/>
</dbReference>